<name>A0AC60Q8W5_IXOPE</name>
<gene>
    <name evidence="1" type="ORF">HPB47_023034</name>
</gene>
<evidence type="ECO:0000313" key="1">
    <source>
        <dbReference type="EMBL" id="KAG0430064.1"/>
    </source>
</evidence>
<organism evidence="1 2">
    <name type="scientific">Ixodes persulcatus</name>
    <name type="common">Taiga tick</name>
    <dbReference type="NCBI Taxonomy" id="34615"/>
    <lineage>
        <taxon>Eukaryota</taxon>
        <taxon>Metazoa</taxon>
        <taxon>Ecdysozoa</taxon>
        <taxon>Arthropoda</taxon>
        <taxon>Chelicerata</taxon>
        <taxon>Arachnida</taxon>
        <taxon>Acari</taxon>
        <taxon>Parasitiformes</taxon>
        <taxon>Ixodida</taxon>
        <taxon>Ixodoidea</taxon>
        <taxon>Ixodidae</taxon>
        <taxon>Ixodinae</taxon>
        <taxon>Ixodes</taxon>
    </lineage>
</organism>
<dbReference type="EMBL" id="JABSTQ010009358">
    <property type="protein sequence ID" value="KAG0430064.1"/>
    <property type="molecule type" value="Genomic_DNA"/>
</dbReference>
<dbReference type="Proteomes" id="UP000805193">
    <property type="component" value="Unassembled WGS sequence"/>
</dbReference>
<reference evidence="1 2" key="1">
    <citation type="journal article" date="2020" name="Cell">
        <title>Large-Scale Comparative Analyses of Tick Genomes Elucidate Their Genetic Diversity and Vector Capacities.</title>
        <authorList>
            <consortium name="Tick Genome and Microbiome Consortium (TIGMIC)"/>
            <person name="Jia N."/>
            <person name="Wang J."/>
            <person name="Shi W."/>
            <person name="Du L."/>
            <person name="Sun Y."/>
            <person name="Zhan W."/>
            <person name="Jiang J.F."/>
            <person name="Wang Q."/>
            <person name="Zhang B."/>
            <person name="Ji P."/>
            <person name="Bell-Sakyi L."/>
            <person name="Cui X.M."/>
            <person name="Yuan T.T."/>
            <person name="Jiang B.G."/>
            <person name="Yang W.F."/>
            <person name="Lam T.T."/>
            <person name="Chang Q.C."/>
            <person name="Ding S.J."/>
            <person name="Wang X.J."/>
            <person name="Zhu J.G."/>
            <person name="Ruan X.D."/>
            <person name="Zhao L."/>
            <person name="Wei J.T."/>
            <person name="Ye R.Z."/>
            <person name="Que T.C."/>
            <person name="Du C.H."/>
            <person name="Zhou Y.H."/>
            <person name="Cheng J.X."/>
            <person name="Dai P.F."/>
            <person name="Guo W.B."/>
            <person name="Han X.H."/>
            <person name="Huang E.J."/>
            <person name="Li L.F."/>
            <person name="Wei W."/>
            <person name="Gao Y.C."/>
            <person name="Liu J.Z."/>
            <person name="Shao H.Z."/>
            <person name="Wang X."/>
            <person name="Wang C.C."/>
            <person name="Yang T.C."/>
            <person name="Huo Q.B."/>
            <person name="Li W."/>
            <person name="Chen H.Y."/>
            <person name="Chen S.E."/>
            <person name="Zhou L.G."/>
            <person name="Ni X.B."/>
            <person name="Tian J.H."/>
            <person name="Sheng Y."/>
            <person name="Liu T."/>
            <person name="Pan Y.S."/>
            <person name="Xia L.Y."/>
            <person name="Li J."/>
            <person name="Zhao F."/>
            <person name="Cao W.C."/>
        </authorList>
    </citation>
    <scope>NUCLEOTIDE SEQUENCE [LARGE SCALE GENOMIC DNA]</scope>
    <source>
        <strain evidence="1">Iper-2018</strain>
    </source>
</reference>
<accession>A0AC60Q8W5</accession>
<comment type="caution">
    <text evidence="1">The sequence shown here is derived from an EMBL/GenBank/DDBJ whole genome shotgun (WGS) entry which is preliminary data.</text>
</comment>
<protein>
    <submittedName>
        <fullName evidence="1">Uncharacterized protein</fullName>
    </submittedName>
</protein>
<proteinExistence type="predicted"/>
<sequence>MIYLILSIAVVTTNPVIRGQLLLDLENEHTLKTSTGETEPVSDVTIPSEKPEKLRIRKHRQDIYEDEDCEMCSLNPCVPVALTVTVVLMLLLGAAFNLLHVVSDDFPEEESARQWRSWTVDDFVVRDATFDSPVTSPISGDCATDACLWHGDYLFKKLDRSVDPCHDFYSHVCSAEWFRERKVHYMQPYAYRARASVMLDLWQFLRAQPLNVTGSFASQAALLARSCVGGVHRDGHMAAFRKIFMDLGMPEWPYEETLPSAEVHDVAKVADKLLGIATFVSTSARERPTDLEIVMHVDSPPILLRRHQNTFPDKSVKGYTEFVFQVMSLYRPGNSTTQNLALELVLLEQKMSEAADHSSRSVPVVHVTRQIATLTPLANWNWQTYFRFFLQGNTGRHSSSKLVLLDAFYFDRLPNILEHTSSRTLVNYIGYKLLVHLSPLLPESKAAFMVPLSHDYQLVEGVSDQLQACLFLLDRLYPFGITSIVWTTVLNRSTAVERKDLANDMNRLEDQARFEMKQVVATAPWMSQKEADEAVLKVERVRVSLLPDKDELGVRYEPFQLPVSSEDSKLLGTYYDLLRFFRAQYWSTSDLTYFREPLSRVEDSFRPGFSYDPDHNAVEVSPATVYFVSRISRSLDPTSVPFLLDPVLRGMFAAIDIDGSNIDAGGILRRWWSPASERKYLERAKCIQNSFAFGAMQLIRDGLSSSLSMRENVMDAAVLRPLYNIYQRLVERSELSAEIPGQPRNLTFRRLFFVNWASTMCEPSRGLSHAKKQLRYKLAMPAKLRVNVALSRFLPFAEAFECRPGSPVQEERGPRKNKNRPKTTTETSGTTSRSLRASSTPARAPSRAQHALLGSMATTVSTAPPSFSLAVPATTSATEPCSIGPGSSMNAQTFPRPPFYPPPPLPHLVAAGQSMFASARFLAGLELSCTNSSAFRRVVPHKVFAETEGLVLQRKEELLGDMAAQVLLVALRRARANELFRTLPATDQVAILDEAWGELFLLQAAHWPVDLLALLKNLTTALKSELQSSLRQVQQAIAQCQELALDPVERTLLETILLCRKDCRRDLSASVQVEALLEQSQLALNQYMAQARPHSPAKFGKTLLVLPVLRAVPQACLQELFLRRTLATFPLRHFFGCA</sequence>
<evidence type="ECO:0000313" key="2">
    <source>
        <dbReference type="Proteomes" id="UP000805193"/>
    </source>
</evidence>
<keyword evidence="2" id="KW-1185">Reference proteome</keyword>